<dbReference type="EMBL" id="CP019082">
    <property type="protein sequence ID" value="APW61819.1"/>
    <property type="molecule type" value="Genomic_DNA"/>
</dbReference>
<dbReference type="RefSeq" id="WP_076347465.1">
    <property type="nucleotide sequence ID" value="NZ_CP019082.1"/>
</dbReference>
<protein>
    <submittedName>
        <fullName evidence="1">Uncharacterized protein</fullName>
    </submittedName>
</protein>
<dbReference type="KEGG" id="pbor:BSF38_03348"/>
<proteinExistence type="predicted"/>
<keyword evidence="2" id="KW-1185">Reference proteome</keyword>
<sequence length="329" mass="36245">MEIREEIQRNRIADEVAALTAVVRPILEGTLYALRKEVVEEAGGYSEVKLMMLPRLYRQGDGDCGICFEWAVHAGITNNDNQILERIDDSLKLCKVPGSKRASILFGAEKTGAVQLIDTADQKLTDDSRLLVGTRGQPIKLKQHINSVAAAFRRPNARLALPHSISGLWKADLFMGCTDSDRWVGTTVKINEKDLEAAKGLRVGIVPSRQGASDAVRKDDRRNLVICPLPHDASFMEIFYRGWGIVQQFISADAFLPKEVALPSPADRQVAKYLVDRRKFSVVDVIEALGPISQPELLEPRQLSAEVILKRAVKSKIGAIVVPVGATNS</sequence>
<dbReference type="OrthoDB" id="4760905at2"/>
<organism evidence="1 2">
    <name type="scientific">Paludisphaera borealis</name>
    <dbReference type="NCBI Taxonomy" id="1387353"/>
    <lineage>
        <taxon>Bacteria</taxon>
        <taxon>Pseudomonadati</taxon>
        <taxon>Planctomycetota</taxon>
        <taxon>Planctomycetia</taxon>
        <taxon>Isosphaerales</taxon>
        <taxon>Isosphaeraceae</taxon>
        <taxon>Paludisphaera</taxon>
    </lineage>
</organism>
<dbReference type="AlphaFoldDB" id="A0A1U7CSE5"/>
<dbReference type="Proteomes" id="UP000186309">
    <property type="component" value="Chromosome"/>
</dbReference>
<gene>
    <name evidence="1" type="ORF">BSF38_03348</name>
</gene>
<evidence type="ECO:0000313" key="1">
    <source>
        <dbReference type="EMBL" id="APW61819.1"/>
    </source>
</evidence>
<name>A0A1U7CSE5_9BACT</name>
<accession>A0A1U7CSE5</accession>
<dbReference type="STRING" id="1387353.BSF38_03348"/>
<reference evidence="2" key="1">
    <citation type="submission" date="2016-12" db="EMBL/GenBank/DDBJ databases">
        <title>Comparative genomics of four Isosphaeraceae planctomycetes: a common pool of plasmids and glycoside hydrolase genes.</title>
        <authorList>
            <person name="Ivanova A."/>
        </authorList>
    </citation>
    <scope>NUCLEOTIDE SEQUENCE [LARGE SCALE GENOMIC DNA]</scope>
    <source>
        <strain evidence="2">PX4</strain>
    </source>
</reference>
<evidence type="ECO:0000313" key="2">
    <source>
        <dbReference type="Proteomes" id="UP000186309"/>
    </source>
</evidence>